<evidence type="ECO:0000313" key="1">
    <source>
        <dbReference type="EMBL" id="GBM54135.1"/>
    </source>
</evidence>
<reference evidence="1 2" key="1">
    <citation type="journal article" date="2019" name="Sci. Rep.">
        <title>Orb-weaving spider Araneus ventricosus genome elucidates the spidroin gene catalogue.</title>
        <authorList>
            <person name="Kono N."/>
            <person name="Nakamura H."/>
            <person name="Ohtoshi R."/>
            <person name="Moran D.A.P."/>
            <person name="Shinohara A."/>
            <person name="Yoshida Y."/>
            <person name="Fujiwara M."/>
            <person name="Mori M."/>
            <person name="Tomita M."/>
            <person name="Arakawa K."/>
        </authorList>
    </citation>
    <scope>NUCLEOTIDE SEQUENCE [LARGE SCALE GENOMIC DNA]</scope>
</reference>
<dbReference type="AlphaFoldDB" id="A0A4Y2GN31"/>
<sequence length="89" mass="10493">MENKLKSADRLSRQEFAQNSPATKRYWALWDSLHLKDGALYRKWGMMMEAHVDGNSFSRRAEFKKFCKRLMSASGRHFGIMETLHRTNP</sequence>
<gene>
    <name evidence="1" type="ORF">AVEN_2743_1</name>
</gene>
<dbReference type="EMBL" id="BGPR01178285">
    <property type="protein sequence ID" value="GBM54135.1"/>
    <property type="molecule type" value="Genomic_DNA"/>
</dbReference>
<name>A0A4Y2GN31_ARAVE</name>
<proteinExistence type="predicted"/>
<comment type="caution">
    <text evidence="1">The sequence shown here is derived from an EMBL/GenBank/DDBJ whole genome shotgun (WGS) entry which is preliminary data.</text>
</comment>
<dbReference type="Proteomes" id="UP000499080">
    <property type="component" value="Unassembled WGS sequence"/>
</dbReference>
<dbReference type="OrthoDB" id="10030726at2759"/>
<organism evidence="1 2">
    <name type="scientific">Araneus ventricosus</name>
    <name type="common">Orbweaver spider</name>
    <name type="synonym">Epeira ventricosa</name>
    <dbReference type="NCBI Taxonomy" id="182803"/>
    <lineage>
        <taxon>Eukaryota</taxon>
        <taxon>Metazoa</taxon>
        <taxon>Ecdysozoa</taxon>
        <taxon>Arthropoda</taxon>
        <taxon>Chelicerata</taxon>
        <taxon>Arachnida</taxon>
        <taxon>Araneae</taxon>
        <taxon>Araneomorphae</taxon>
        <taxon>Entelegynae</taxon>
        <taxon>Araneoidea</taxon>
        <taxon>Araneidae</taxon>
        <taxon>Araneus</taxon>
    </lineage>
</organism>
<accession>A0A4Y2GN31</accession>
<keyword evidence="2" id="KW-1185">Reference proteome</keyword>
<protein>
    <submittedName>
        <fullName evidence="1">Uncharacterized protein</fullName>
    </submittedName>
</protein>
<evidence type="ECO:0000313" key="2">
    <source>
        <dbReference type="Proteomes" id="UP000499080"/>
    </source>
</evidence>